<dbReference type="STRING" id="1561998.A0A1I7SXK9"/>
<feature type="compositionally biased region" description="Low complexity" evidence="1">
    <location>
        <begin position="65"/>
        <end position="74"/>
    </location>
</feature>
<accession>A0A1I7SXK9</accession>
<evidence type="ECO:0000256" key="1">
    <source>
        <dbReference type="SAM" id="MobiDB-lite"/>
    </source>
</evidence>
<dbReference type="WBParaSite" id="Csp11.Scaffold159.g601.t1">
    <property type="protein sequence ID" value="Csp11.Scaffold159.g601.t1"/>
    <property type="gene ID" value="Csp11.Scaffold159.g601"/>
</dbReference>
<reference evidence="3" key="1">
    <citation type="submission" date="2016-11" db="UniProtKB">
        <authorList>
            <consortium name="WormBaseParasite"/>
        </authorList>
    </citation>
    <scope>IDENTIFICATION</scope>
</reference>
<dbReference type="eggNOG" id="ENOG502TIER">
    <property type="taxonomic scope" value="Eukaryota"/>
</dbReference>
<organism evidence="2 3">
    <name type="scientific">Caenorhabditis tropicalis</name>
    <dbReference type="NCBI Taxonomy" id="1561998"/>
    <lineage>
        <taxon>Eukaryota</taxon>
        <taxon>Metazoa</taxon>
        <taxon>Ecdysozoa</taxon>
        <taxon>Nematoda</taxon>
        <taxon>Chromadorea</taxon>
        <taxon>Rhabditida</taxon>
        <taxon>Rhabditina</taxon>
        <taxon>Rhabditomorpha</taxon>
        <taxon>Rhabditoidea</taxon>
        <taxon>Rhabditidae</taxon>
        <taxon>Peloderinae</taxon>
        <taxon>Caenorhabditis</taxon>
    </lineage>
</organism>
<name>A0A1I7SXK9_9PELO</name>
<sequence>MENCETSDREVKIWVPEELAKATGEMFKRFEIQKEKEEEEPVEEVEEVIEEEEEYNELIADESSDPYVSSADSSITVDDLEEED</sequence>
<evidence type="ECO:0000313" key="2">
    <source>
        <dbReference type="Proteomes" id="UP000095282"/>
    </source>
</evidence>
<proteinExistence type="predicted"/>
<feature type="region of interest" description="Disordered" evidence="1">
    <location>
        <begin position="60"/>
        <end position="84"/>
    </location>
</feature>
<keyword evidence="2" id="KW-1185">Reference proteome</keyword>
<dbReference type="Proteomes" id="UP000095282">
    <property type="component" value="Unplaced"/>
</dbReference>
<evidence type="ECO:0000313" key="3">
    <source>
        <dbReference type="WBParaSite" id="Csp11.Scaffold159.g601.t1"/>
    </source>
</evidence>
<protein>
    <submittedName>
        <fullName evidence="3">ELM2 domain-containing protein</fullName>
    </submittedName>
</protein>
<dbReference type="AlphaFoldDB" id="A0A1I7SXK9"/>